<keyword evidence="1" id="KW-1133">Transmembrane helix</keyword>
<protein>
    <recommendedName>
        <fullName evidence="4">DUF2892 domain-containing protein</fullName>
    </recommendedName>
</protein>
<name>A0A7D5HYQ1_9PSED</name>
<evidence type="ECO:0000256" key="1">
    <source>
        <dbReference type="SAM" id="Phobius"/>
    </source>
</evidence>
<evidence type="ECO:0008006" key="4">
    <source>
        <dbReference type="Google" id="ProtNLM"/>
    </source>
</evidence>
<feature type="transmembrane region" description="Helical" evidence="1">
    <location>
        <begin position="31"/>
        <end position="49"/>
    </location>
</feature>
<dbReference type="RefSeq" id="WP_176571560.1">
    <property type="nucleotide sequence ID" value="NZ_CP056030.1"/>
</dbReference>
<dbReference type="AlphaFoldDB" id="A0A7D5HYQ1"/>
<keyword evidence="3" id="KW-1185">Reference proteome</keyword>
<dbReference type="KEGG" id="pez:HWQ56_19595"/>
<keyword evidence="1" id="KW-0812">Transmembrane</keyword>
<reference evidence="2 3" key="1">
    <citation type="submission" date="2020-06" db="EMBL/GenBank/DDBJ databases">
        <title>Pseudomonas eucalypticola sp. nov., an endophyte of Eucalyptus dunnii leaves with biocontrol ability of eucalyptus leaf blight.</title>
        <authorList>
            <person name="Liu Y."/>
            <person name="Song Z."/>
            <person name="Zeng H."/>
            <person name="Lu M."/>
            <person name="Wang X."/>
            <person name="Lian X."/>
            <person name="Zhang Q."/>
        </authorList>
    </citation>
    <scope>NUCLEOTIDE SEQUENCE [LARGE SCALE GENOMIC DNA]</scope>
    <source>
        <strain evidence="2 3">NP-1</strain>
    </source>
</reference>
<organism evidence="2 3">
    <name type="scientific">Pseudomonas eucalypticola</name>
    <dbReference type="NCBI Taxonomy" id="2599595"/>
    <lineage>
        <taxon>Bacteria</taxon>
        <taxon>Pseudomonadati</taxon>
        <taxon>Pseudomonadota</taxon>
        <taxon>Gammaproteobacteria</taxon>
        <taxon>Pseudomonadales</taxon>
        <taxon>Pseudomonadaceae</taxon>
        <taxon>Pseudomonas</taxon>
    </lineage>
</organism>
<sequence>MELKSPNKNIRFVGVAGVIAGIALMSLGHSAFGTSILGGGVVFLLLPLFRTN</sequence>
<dbReference type="EMBL" id="CP056030">
    <property type="protein sequence ID" value="QKZ05871.1"/>
    <property type="molecule type" value="Genomic_DNA"/>
</dbReference>
<keyword evidence="1" id="KW-0472">Membrane</keyword>
<evidence type="ECO:0000313" key="2">
    <source>
        <dbReference type="EMBL" id="QKZ05871.1"/>
    </source>
</evidence>
<accession>A0A7D5HYQ1</accession>
<dbReference type="Proteomes" id="UP000509568">
    <property type="component" value="Chromosome"/>
</dbReference>
<evidence type="ECO:0000313" key="3">
    <source>
        <dbReference type="Proteomes" id="UP000509568"/>
    </source>
</evidence>
<gene>
    <name evidence="2" type="ORF">HWQ56_19595</name>
</gene>
<proteinExistence type="predicted"/>